<keyword evidence="2 7" id="KW-0813">Transport</keyword>
<dbReference type="OrthoDB" id="9802264at2"/>
<feature type="domain" description="ABC transporter" evidence="8">
    <location>
        <begin position="2"/>
        <end position="240"/>
    </location>
</feature>
<dbReference type="InterPro" id="IPR003439">
    <property type="entry name" value="ABC_transporter-like_ATP-bd"/>
</dbReference>
<keyword evidence="6" id="KW-0129">CBS domain</keyword>
<accession>A0A4Y4EY42</accession>
<dbReference type="InterPro" id="IPR046342">
    <property type="entry name" value="CBS_dom_sf"/>
</dbReference>
<comment type="subcellular location">
    <subcellularLocation>
        <location evidence="7">Cell inner membrane</location>
        <topology evidence="7">Peripheral membrane protein</topology>
    </subcellularLocation>
</comment>
<evidence type="ECO:0000256" key="5">
    <source>
        <dbReference type="ARBA" id="ARBA00022840"/>
    </source>
</evidence>
<dbReference type="Proteomes" id="UP000319812">
    <property type="component" value="Unassembled WGS sequence"/>
</dbReference>
<dbReference type="AlphaFoldDB" id="A0A4Y4EY42"/>
<reference evidence="10 11" key="1">
    <citation type="submission" date="2019-06" db="EMBL/GenBank/DDBJ databases">
        <title>Whole genome shotgun sequence of Halomonas halmophila NBRC 15537.</title>
        <authorList>
            <person name="Hosoyama A."/>
            <person name="Uohara A."/>
            <person name="Ohji S."/>
            <person name="Ichikawa N."/>
        </authorList>
    </citation>
    <scope>NUCLEOTIDE SEQUENCE [LARGE SCALE GENOMIC DNA]</scope>
    <source>
        <strain evidence="10 11">NBRC 15537</strain>
    </source>
</reference>
<gene>
    <name evidence="10" type="ORF">HHA01_10130</name>
</gene>
<evidence type="ECO:0000259" key="9">
    <source>
        <dbReference type="PROSITE" id="PS51371"/>
    </source>
</evidence>
<dbReference type="SMART" id="SM00382">
    <property type="entry name" value="AAA"/>
    <property type="match status" value="1"/>
</dbReference>
<dbReference type="InterPro" id="IPR027417">
    <property type="entry name" value="P-loop_NTPase"/>
</dbReference>
<dbReference type="RefSeq" id="WP_141318412.1">
    <property type="nucleotide sequence ID" value="NZ_BJOC01000015.1"/>
</dbReference>
<comment type="catalytic activity">
    <reaction evidence="7">
        <text>a quaternary ammonium(out) + ATP + H2O = a quaternary ammonium(in) + ADP + phosphate + H(+)</text>
        <dbReference type="Rhea" id="RHEA:11036"/>
        <dbReference type="ChEBI" id="CHEBI:15377"/>
        <dbReference type="ChEBI" id="CHEBI:15378"/>
        <dbReference type="ChEBI" id="CHEBI:30616"/>
        <dbReference type="ChEBI" id="CHEBI:35267"/>
        <dbReference type="ChEBI" id="CHEBI:43474"/>
        <dbReference type="ChEBI" id="CHEBI:456216"/>
    </reaction>
</comment>
<keyword evidence="7" id="KW-1003">Cell membrane</keyword>
<feature type="domain" description="CBS" evidence="9">
    <location>
        <begin position="316"/>
        <end position="373"/>
    </location>
</feature>
<dbReference type="GO" id="GO:0006865">
    <property type="term" value="P:amino acid transport"/>
    <property type="evidence" value="ECO:0007669"/>
    <property type="project" value="UniProtKB-UniRule"/>
</dbReference>
<keyword evidence="11" id="KW-1185">Reference proteome</keyword>
<evidence type="ECO:0000313" key="11">
    <source>
        <dbReference type="Proteomes" id="UP000319812"/>
    </source>
</evidence>
<organism evidence="10 11">
    <name type="scientific">Halomonas halmophila</name>
    <dbReference type="NCBI Taxonomy" id="252"/>
    <lineage>
        <taxon>Bacteria</taxon>
        <taxon>Pseudomonadati</taxon>
        <taxon>Pseudomonadota</taxon>
        <taxon>Gammaproteobacteria</taxon>
        <taxon>Oceanospirillales</taxon>
        <taxon>Halomonadaceae</taxon>
        <taxon>Halomonas</taxon>
    </lineage>
</organism>
<dbReference type="InterPro" id="IPR017871">
    <property type="entry name" value="ABC_transporter-like_CS"/>
</dbReference>
<dbReference type="FunFam" id="3.40.50.300:FF:000425">
    <property type="entry name" value="Probable ABC transporter, ATP-binding subunit"/>
    <property type="match status" value="1"/>
</dbReference>
<dbReference type="Gene3D" id="3.40.50.300">
    <property type="entry name" value="P-loop containing nucleotide triphosphate hydrolases"/>
    <property type="match status" value="1"/>
</dbReference>
<dbReference type="InterPro" id="IPR000644">
    <property type="entry name" value="CBS_dom"/>
</dbReference>
<comment type="subunit">
    <text evidence="7">The complex is probably composed of two ATP-binding proteins, two transmembrane proteins and a solute-binding protein.</text>
</comment>
<keyword evidence="3" id="KW-0677">Repeat</keyword>
<comment type="similarity">
    <text evidence="1 7">Belongs to the ABC transporter superfamily.</text>
</comment>
<dbReference type="GO" id="GO:0031460">
    <property type="term" value="P:glycine betaine transport"/>
    <property type="evidence" value="ECO:0007669"/>
    <property type="project" value="InterPro"/>
</dbReference>
<comment type="caution">
    <text evidence="10">The sequence shown here is derived from an EMBL/GenBank/DDBJ whole genome shotgun (WGS) entry which is preliminary data.</text>
</comment>
<dbReference type="PROSITE" id="PS00211">
    <property type="entry name" value="ABC_TRANSPORTER_1"/>
    <property type="match status" value="1"/>
</dbReference>
<protein>
    <recommendedName>
        <fullName evidence="7">Quaternary amine transport ATP-binding protein</fullName>
        <ecNumber evidence="7">7.6.2.9</ecNumber>
    </recommendedName>
</protein>
<dbReference type="GO" id="GO:0016887">
    <property type="term" value="F:ATP hydrolysis activity"/>
    <property type="evidence" value="ECO:0007669"/>
    <property type="project" value="UniProtKB-UniRule"/>
</dbReference>
<keyword evidence="4 7" id="KW-0547">Nucleotide-binding</keyword>
<dbReference type="GO" id="GO:0005886">
    <property type="term" value="C:plasma membrane"/>
    <property type="evidence" value="ECO:0007669"/>
    <property type="project" value="UniProtKB-SubCell"/>
</dbReference>
<dbReference type="Pfam" id="PF00571">
    <property type="entry name" value="CBS"/>
    <property type="match status" value="2"/>
</dbReference>
<evidence type="ECO:0000256" key="3">
    <source>
        <dbReference type="ARBA" id="ARBA00022737"/>
    </source>
</evidence>
<dbReference type="Pfam" id="PF00005">
    <property type="entry name" value="ABC_tran"/>
    <property type="match status" value="1"/>
</dbReference>
<dbReference type="PANTHER" id="PTHR43117">
    <property type="entry name" value="OSMOPROTECTANT IMPORT ATP-BINDING PROTEIN OSMV"/>
    <property type="match status" value="1"/>
</dbReference>
<dbReference type="EMBL" id="BJOC01000015">
    <property type="protein sequence ID" value="GED22036.1"/>
    <property type="molecule type" value="Genomic_DNA"/>
</dbReference>
<proteinExistence type="inferred from homology"/>
<evidence type="ECO:0000256" key="1">
    <source>
        <dbReference type="ARBA" id="ARBA00005417"/>
    </source>
</evidence>
<evidence type="ECO:0000256" key="6">
    <source>
        <dbReference type="PROSITE-ProRule" id="PRU00703"/>
    </source>
</evidence>
<evidence type="ECO:0000259" key="8">
    <source>
        <dbReference type="PROSITE" id="PS50893"/>
    </source>
</evidence>
<keyword evidence="5 7" id="KW-0067">ATP-binding</keyword>
<dbReference type="GO" id="GO:0015418">
    <property type="term" value="F:ABC-type quaternary ammonium compound transporting activity"/>
    <property type="evidence" value="ECO:0007669"/>
    <property type="project" value="UniProtKB-EC"/>
</dbReference>
<dbReference type="PROSITE" id="PS51371">
    <property type="entry name" value="CBS"/>
    <property type="match status" value="1"/>
</dbReference>
<dbReference type="PANTHER" id="PTHR43117:SF4">
    <property type="entry name" value="OSMOPROTECTANT IMPORT ATP-BINDING PROTEIN OSMV"/>
    <property type="match status" value="1"/>
</dbReference>
<dbReference type="SUPFAM" id="SSF54631">
    <property type="entry name" value="CBS-domain pair"/>
    <property type="match status" value="1"/>
</dbReference>
<dbReference type="InterPro" id="IPR003593">
    <property type="entry name" value="AAA+_ATPase"/>
</dbReference>
<dbReference type="SUPFAM" id="SSF52540">
    <property type="entry name" value="P-loop containing nucleoside triphosphate hydrolases"/>
    <property type="match status" value="1"/>
</dbReference>
<evidence type="ECO:0000256" key="2">
    <source>
        <dbReference type="ARBA" id="ARBA00022448"/>
    </source>
</evidence>
<sequence length="386" mass="42954">MIQLDNLTKVFDTPKGAVTAADNISMEVPAGEICILLGPSGCGKTTTLKMINRIIRPSSGRVFINGEDTTDLDTQTLRRNIGYVIQQIGLFPNMTIEENISVVPRLLGWDKTKYRERARELMDMIALDPDAFLKRYPSELSGGQQQRIGVARALAADPPVMLMDEPFGAIDPINRAVIQDEFLKMQEALQKTIMFVSHDIDEAIKMGDKVAVFREGKLVQYSTPDDLLAAPRNAFVESFLGEDRTLKRLNLVRVRDVVSDEIGTVSPGDTLETALARIDDFGYQNAIMVVNDKRQPLGLITRALARTTRGYCRDHVQKVPATVSLDDDLRKVASQMFAQDTTWLPCLDDQGRVCGQITQRAMTHYLGSRFRPSSSDARQSDAATEE</sequence>
<evidence type="ECO:0000313" key="10">
    <source>
        <dbReference type="EMBL" id="GED22036.1"/>
    </source>
</evidence>
<keyword evidence="7" id="KW-0472">Membrane</keyword>
<name>A0A4Y4EY42_9GAMM</name>
<evidence type="ECO:0000256" key="7">
    <source>
        <dbReference type="RuleBase" id="RU369116"/>
    </source>
</evidence>
<dbReference type="NCBIfam" id="TIGR01186">
    <property type="entry name" value="proV"/>
    <property type="match status" value="1"/>
</dbReference>
<evidence type="ECO:0000256" key="4">
    <source>
        <dbReference type="ARBA" id="ARBA00022741"/>
    </source>
</evidence>
<dbReference type="EC" id="7.6.2.9" evidence="7"/>
<keyword evidence="7" id="KW-0997">Cell inner membrane</keyword>
<dbReference type="Gene3D" id="3.10.580.10">
    <property type="entry name" value="CBS-domain"/>
    <property type="match status" value="1"/>
</dbReference>
<dbReference type="GO" id="GO:0005524">
    <property type="term" value="F:ATP binding"/>
    <property type="evidence" value="ECO:0007669"/>
    <property type="project" value="UniProtKB-UniRule"/>
</dbReference>
<dbReference type="InterPro" id="IPR005892">
    <property type="entry name" value="Gly-betaine_transp_ATP-bd"/>
</dbReference>
<dbReference type="PROSITE" id="PS50893">
    <property type="entry name" value="ABC_TRANSPORTER_2"/>
    <property type="match status" value="1"/>
</dbReference>